<evidence type="ECO:0000256" key="1">
    <source>
        <dbReference type="ARBA" id="ARBA00004651"/>
    </source>
</evidence>
<evidence type="ECO:0000313" key="9">
    <source>
        <dbReference type="Proteomes" id="UP001300692"/>
    </source>
</evidence>
<protein>
    <submittedName>
        <fullName evidence="8">Chromate efflux transporter</fullName>
    </submittedName>
</protein>
<comment type="similarity">
    <text evidence="2">Belongs to the chromate ion transporter (CHR) (TC 2.A.51) family.</text>
</comment>
<feature type="transmembrane region" description="Helical" evidence="7">
    <location>
        <begin position="118"/>
        <end position="135"/>
    </location>
</feature>
<name>A0ABT3CY23_9BACT</name>
<dbReference type="PANTHER" id="PTHR33567:SF3">
    <property type="entry name" value="CHROMATE ION TRANSPORTER (EUROFUNG)"/>
    <property type="match status" value="1"/>
</dbReference>
<feature type="transmembrane region" description="Helical" evidence="7">
    <location>
        <begin position="80"/>
        <end position="106"/>
    </location>
</feature>
<comment type="caution">
    <text evidence="8">The sequence shown here is derived from an EMBL/GenBank/DDBJ whole genome shotgun (WGS) entry which is preliminary data.</text>
</comment>
<keyword evidence="5 7" id="KW-1133">Transmembrane helix</keyword>
<evidence type="ECO:0000256" key="3">
    <source>
        <dbReference type="ARBA" id="ARBA00022475"/>
    </source>
</evidence>
<feature type="transmembrane region" description="Helical" evidence="7">
    <location>
        <begin position="336"/>
        <end position="355"/>
    </location>
</feature>
<keyword evidence="6 7" id="KW-0472">Membrane</keyword>
<feature type="transmembrane region" description="Helical" evidence="7">
    <location>
        <begin position="367"/>
        <end position="398"/>
    </location>
</feature>
<feature type="transmembrane region" description="Helical" evidence="7">
    <location>
        <begin position="147"/>
        <end position="174"/>
    </location>
</feature>
<keyword evidence="9" id="KW-1185">Reference proteome</keyword>
<dbReference type="InterPro" id="IPR014047">
    <property type="entry name" value="Chr_Tranpt_l_chain"/>
</dbReference>
<dbReference type="PIRSF" id="PIRSF004810">
    <property type="entry name" value="ChrA"/>
    <property type="match status" value="1"/>
</dbReference>
<dbReference type="RefSeq" id="WP_264139481.1">
    <property type="nucleotide sequence ID" value="NZ_JAOYOD010000001.1"/>
</dbReference>
<accession>A0ABT3CY23</accession>
<feature type="transmembrane region" description="Helical" evidence="7">
    <location>
        <begin position="264"/>
        <end position="283"/>
    </location>
</feature>
<sequence length="399" mass="44078">MTFKKVRYYIFLKDVIILAVTAFGGPQAHFAMMLDMMVKKRGYLDEKDFIELHALCSFLPGPTSTQTLTAIGFKVGGPNLAYLTLLVWIIPAFIIMSTAGVMISSLEEYNISLDFTRFIQPMAVGIVAYSAYLIIKKVVNTRLAAGLMVVSAICSFIFRTPYVFPILILVGGTITGFNYKRHQKEEKQGIKIEWSNFILWGAVLLLAAGIGAVTKWRGIDLFENFYRIGSLIFGGGQVLVPFLYTEFVEFKKYLTSEEFLSGYALVQAVPGPVFSFSGFVGSVSMRDYGIFGQYLGGFLSAVGVFLPGAFLIFFVIRFWDELKKFRIVKASLDGVNAVSSGMIVAAAVLLAIPLFKTTPEAYEQYLNIGIIFSTILILLFTKIPTPVLIIGGLILGIVL</sequence>
<evidence type="ECO:0000256" key="4">
    <source>
        <dbReference type="ARBA" id="ARBA00022692"/>
    </source>
</evidence>
<evidence type="ECO:0000256" key="2">
    <source>
        <dbReference type="ARBA" id="ARBA00005262"/>
    </source>
</evidence>
<dbReference type="EMBL" id="JAOYOD010000001">
    <property type="protein sequence ID" value="MCV9388601.1"/>
    <property type="molecule type" value="Genomic_DNA"/>
</dbReference>
<evidence type="ECO:0000256" key="7">
    <source>
        <dbReference type="SAM" id="Phobius"/>
    </source>
</evidence>
<feature type="transmembrane region" description="Helical" evidence="7">
    <location>
        <begin position="15"/>
        <end position="34"/>
    </location>
</feature>
<evidence type="ECO:0000313" key="8">
    <source>
        <dbReference type="EMBL" id="MCV9388601.1"/>
    </source>
</evidence>
<organism evidence="8 9">
    <name type="scientific">Reichenbachiella ulvae</name>
    <dbReference type="NCBI Taxonomy" id="2980104"/>
    <lineage>
        <taxon>Bacteria</taxon>
        <taxon>Pseudomonadati</taxon>
        <taxon>Bacteroidota</taxon>
        <taxon>Cytophagia</taxon>
        <taxon>Cytophagales</taxon>
        <taxon>Reichenbachiellaceae</taxon>
        <taxon>Reichenbachiella</taxon>
    </lineage>
</organism>
<dbReference type="InterPro" id="IPR003370">
    <property type="entry name" value="Chromate_transpt"/>
</dbReference>
<reference evidence="8 9" key="1">
    <citation type="submission" date="2022-10" db="EMBL/GenBank/DDBJ databases">
        <title>Comparative genomics and taxonomic characterization of three novel marine species of genus Reichenbachiella exhibiting antioxidant and polysaccharide degradation activities.</title>
        <authorList>
            <person name="Muhammad N."/>
            <person name="Lee Y.-J."/>
            <person name="Ko J."/>
            <person name="Kim S.-G."/>
        </authorList>
    </citation>
    <scope>NUCLEOTIDE SEQUENCE [LARGE SCALE GENOMIC DNA]</scope>
    <source>
        <strain evidence="8 9">ABR2-5</strain>
    </source>
</reference>
<dbReference type="NCBIfam" id="TIGR00937">
    <property type="entry name" value="2A51"/>
    <property type="match status" value="1"/>
</dbReference>
<proteinExistence type="inferred from homology"/>
<dbReference type="PANTHER" id="PTHR33567">
    <property type="entry name" value="CHROMATE ION TRANSPORTER (EUROFUNG)"/>
    <property type="match status" value="1"/>
</dbReference>
<dbReference type="Pfam" id="PF02417">
    <property type="entry name" value="Chromate_transp"/>
    <property type="match status" value="2"/>
</dbReference>
<gene>
    <name evidence="8" type="primary">chrA</name>
    <name evidence="8" type="ORF">N7U62_18085</name>
</gene>
<keyword evidence="4 7" id="KW-0812">Transmembrane</keyword>
<evidence type="ECO:0000256" key="5">
    <source>
        <dbReference type="ARBA" id="ARBA00022989"/>
    </source>
</evidence>
<keyword evidence="3" id="KW-1003">Cell membrane</keyword>
<evidence type="ECO:0000256" key="6">
    <source>
        <dbReference type="ARBA" id="ARBA00023136"/>
    </source>
</evidence>
<feature type="transmembrane region" description="Helical" evidence="7">
    <location>
        <begin position="295"/>
        <end position="316"/>
    </location>
</feature>
<feature type="transmembrane region" description="Helical" evidence="7">
    <location>
        <begin position="194"/>
        <end position="213"/>
    </location>
</feature>
<dbReference type="Proteomes" id="UP001300692">
    <property type="component" value="Unassembled WGS sequence"/>
</dbReference>
<comment type="subcellular location">
    <subcellularLocation>
        <location evidence="1">Cell membrane</location>
        <topology evidence="1">Multi-pass membrane protein</topology>
    </subcellularLocation>
</comment>
<feature type="transmembrane region" description="Helical" evidence="7">
    <location>
        <begin position="225"/>
        <end position="244"/>
    </location>
</feature>